<reference evidence="1 2" key="1">
    <citation type="journal article" date="2021" name="BMC Genomics">
        <title>Datura genome reveals duplications of psychoactive alkaloid biosynthetic genes and high mutation rate following tissue culture.</title>
        <authorList>
            <person name="Rajewski A."/>
            <person name="Carter-House D."/>
            <person name="Stajich J."/>
            <person name="Litt A."/>
        </authorList>
    </citation>
    <scope>NUCLEOTIDE SEQUENCE [LARGE SCALE GENOMIC DNA]</scope>
    <source>
        <strain evidence="1">AR-01</strain>
    </source>
</reference>
<evidence type="ECO:0000313" key="1">
    <source>
        <dbReference type="EMBL" id="MCD7466018.1"/>
    </source>
</evidence>
<organism evidence="1 2">
    <name type="scientific">Datura stramonium</name>
    <name type="common">Jimsonweed</name>
    <name type="synonym">Common thornapple</name>
    <dbReference type="NCBI Taxonomy" id="4076"/>
    <lineage>
        <taxon>Eukaryota</taxon>
        <taxon>Viridiplantae</taxon>
        <taxon>Streptophyta</taxon>
        <taxon>Embryophyta</taxon>
        <taxon>Tracheophyta</taxon>
        <taxon>Spermatophyta</taxon>
        <taxon>Magnoliopsida</taxon>
        <taxon>eudicotyledons</taxon>
        <taxon>Gunneridae</taxon>
        <taxon>Pentapetalae</taxon>
        <taxon>asterids</taxon>
        <taxon>lamiids</taxon>
        <taxon>Solanales</taxon>
        <taxon>Solanaceae</taxon>
        <taxon>Solanoideae</taxon>
        <taxon>Datureae</taxon>
        <taxon>Datura</taxon>
    </lineage>
</organism>
<evidence type="ECO:0000313" key="2">
    <source>
        <dbReference type="Proteomes" id="UP000823775"/>
    </source>
</evidence>
<accession>A0ABS8T4H5</accession>
<name>A0ABS8T4H5_DATST</name>
<dbReference type="Proteomes" id="UP000823775">
    <property type="component" value="Unassembled WGS sequence"/>
</dbReference>
<comment type="caution">
    <text evidence="1">The sequence shown here is derived from an EMBL/GenBank/DDBJ whole genome shotgun (WGS) entry which is preliminary data.</text>
</comment>
<protein>
    <submittedName>
        <fullName evidence="1">Uncharacterized protein</fullName>
    </submittedName>
</protein>
<sequence>MDRFLRICLKPLQFVSGVISSVVGGFRRRKEEGGRGSARMWYMGSVVRGREERSYDKGEENKRRAWRWVRCLVSPVAVAACGRWRRRSLALMAVFRVWSGGIVLKKIMAESNGGINGKEEE</sequence>
<gene>
    <name evidence="1" type="ORF">HAX54_002342</name>
</gene>
<proteinExistence type="predicted"/>
<keyword evidence="2" id="KW-1185">Reference proteome</keyword>
<dbReference type="EMBL" id="JACEIK010001106">
    <property type="protein sequence ID" value="MCD7466018.1"/>
    <property type="molecule type" value="Genomic_DNA"/>
</dbReference>